<reference evidence="2 3" key="1">
    <citation type="submission" date="2023-12" db="EMBL/GenBank/DDBJ databases">
        <title>Friends and Foes: Symbiotic and Algicidal bacterial influence on Karenia brevis blooms.</title>
        <authorList>
            <person name="Fei C."/>
            <person name="Mohamed A.R."/>
            <person name="Booker A."/>
            <person name="Arshad M."/>
            <person name="Klass S."/>
            <person name="Ahn S."/>
            <person name="Gilbert P.M."/>
            <person name="Heil C.A."/>
            <person name="Martinez J.M."/>
            <person name="Amin S.A."/>
        </authorList>
    </citation>
    <scope>NUCLEOTIDE SEQUENCE [LARGE SCALE GENOMIC DNA]</scope>
    <source>
        <strain evidence="2 3">CE15</strain>
    </source>
</reference>
<proteinExistence type="predicted"/>
<dbReference type="RefSeq" id="WP_336435111.1">
    <property type="nucleotide sequence ID" value="NZ_JBAWKS010000001.1"/>
</dbReference>
<evidence type="ECO:0000313" key="3">
    <source>
        <dbReference type="Proteomes" id="UP001382455"/>
    </source>
</evidence>
<accession>A0ABU8ERP4</accession>
<organism evidence="2 3">
    <name type="scientific">Pseudoalteromonas spongiae</name>
    <dbReference type="NCBI Taxonomy" id="298657"/>
    <lineage>
        <taxon>Bacteria</taxon>
        <taxon>Pseudomonadati</taxon>
        <taxon>Pseudomonadota</taxon>
        <taxon>Gammaproteobacteria</taxon>
        <taxon>Alteromonadales</taxon>
        <taxon>Pseudoalteromonadaceae</taxon>
        <taxon>Pseudoalteromonas</taxon>
    </lineage>
</organism>
<sequence length="153" mass="17903">MKLLTTLLFIPFTCSALDYYKCTTENGIIFSQFPCESKQQQQTLTLKAVNTSSKPFAKKDTIDRYTQKQHVLKIKSDIKGVEHKITALKKARLNELAQLKTQLDKHMSKEDKTALKKEVKTKRKQIKEEYRDLIDLQQDELKRLKKKLSNSRK</sequence>
<name>A0ABU8ERP4_9GAMM</name>
<evidence type="ECO:0000313" key="2">
    <source>
        <dbReference type="EMBL" id="MEI4549629.1"/>
    </source>
</evidence>
<evidence type="ECO:0008006" key="4">
    <source>
        <dbReference type="Google" id="ProtNLM"/>
    </source>
</evidence>
<keyword evidence="3" id="KW-1185">Reference proteome</keyword>
<comment type="caution">
    <text evidence="2">The sequence shown here is derived from an EMBL/GenBank/DDBJ whole genome shotgun (WGS) entry which is preliminary data.</text>
</comment>
<protein>
    <recommendedName>
        <fullName evidence="4">DUF4124 domain-containing protein</fullName>
    </recommendedName>
</protein>
<dbReference type="Proteomes" id="UP001382455">
    <property type="component" value="Unassembled WGS sequence"/>
</dbReference>
<feature type="coiled-coil region" evidence="1">
    <location>
        <begin position="109"/>
        <end position="147"/>
    </location>
</feature>
<evidence type="ECO:0000256" key="1">
    <source>
        <dbReference type="SAM" id="Coils"/>
    </source>
</evidence>
<dbReference type="EMBL" id="JBAWKS010000001">
    <property type="protein sequence ID" value="MEI4549629.1"/>
    <property type="molecule type" value="Genomic_DNA"/>
</dbReference>
<gene>
    <name evidence="2" type="ORF">WAE96_07920</name>
</gene>
<keyword evidence="1" id="KW-0175">Coiled coil</keyword>